<evidence type="ECO:0000313" key="2">
    <source>
        <dbReference type="EMBL" id="GIL73278.1"/>
    </source>
</evidence>
<dbReference type="PANTHER" id="PTHR16078:SF1">
    <property type="entry name" value="COILED-COIL DOMAIN-CONTAINING PROTEIN 87"/>
    <property type="match status" value="1"/>
</dbReference>
<feature type="compositionally biased region" description="Gly residues" evidence="1">
    <location>
        <begin position="612"/>
        <end position="621"/>
    </location>
</feature>
<evidence type="ECO:0000256" key="1">
    <source>
        <dbReference type="SAM" id="MobiDB-lite"/>
    </source>
</evidence>
<dbReference type="EMBL" id="BNCQ01000006">
    <property type="protein sequence ID" value="GIL99731.1"/>
    <property type="molecule type" value="Genomic_DNA"/>
</dbReference>
<feature type="compositionally biased region" description="Low complexity" evidence="1">
    <location>
        <begin position="665"/>
        <end position="678"/>
    </location>
</feature>
<dbReference type="Proteomes" id="UP000722791">
    <property type="component" value="Unassembled WGS sequence"/>
</dbReference>
<name>A0A8J4FJF5_9CHLO</name>
<organism evidence="2 4">
    <name type="scientific">Volvox reticuliferus</name>
    <dbReference type="NCBI Taxonomy" id="1737510"/>
    <lineage>
        <taxon>Eukaryota</taxon>
        <taxon>Viridiplantae</taxon>
        <taxon>Chlorophyta</taxon>
        <taxon>core chlorophytes</taxon>
        <taxon>Chlorophyceae</taxon>
        <taxon>CS clade</taxon>
        <taxon>Chlamydomonadales</taxon>
        <taxon>Volvocaceae</taxon>
        <taxon>Volvox</taxon>
    </lineage>
</organism>
<accession>A0A8J4FJF5</accession>
<feature type="compositionally biased region" description="Basic and acidic residues" evidence="1">
    <location>
        <begin position="680"/>
        <end position="690"/>
    </location>
</feature>
<dbReference type="AlphaFoldDB" id="A0A8J4FJF5"/>
<dbReference type="PANTHER" id="PTHR16078">
    <property type="entry name" value="COILED-COIL DOMAIN-CONTAINING PROTEIN 87"/>
    <property type="match status" value="1"/>
</dbReference>
<feature type="region of interest" description="Disordered" evidence="1">
    <location>
        <begin position="262"/>
        <end position="322"/>
    </location>
</feature>
<feature type="compositionally biased region" description="Low complexity" evidence="1">
    <location>
        <begin position="388"/>
        <end position="404"/>
    </location>
</feature>
<dbReference type="InterPro" id="IPR037383">
    <property type="entry name" value="CCDC87"/>
</dbReference>
<comment type="caution">
    <text evidence="2">The sequence shown here is derived from an EMBL/GenBank/DDBJ whole genome shotgun (WGS) entry which is preliminary data.</text>
</comment>
<evidence type="ECO:0000313" key="4">
    <source>
        <dbReference type="Proteomes" id="UP000747110"/>
    </source>
</evidence>
<dbReference type="Proteomes" id="UP000747110">
    <property type="component" value="Unassembled WGS sequence"/>
</dbReference>
<feature type="region of interest" description="Disordered" evidence="1">
    <location>
        <begin position="68"/>
        <end position="126"/>
    </location>
</feature>
<dbReference type="OrthoDB" id="67750at2759"/>
<feature type="compositionally biased region" description="Basic residues" evidence="1">
    <location>
        <begin position="560"/>
        <end position="571"/>
    </location>
</feature>
<feature type="region of interest" description="Disordered" evidence="1">
    <location>
        <begin position="545"/>
        <end position="726"/>
    </location>
</feature>
<keyword evidence="4" id="KW-1185">Reference proteome</keyword>
<feature type="region of interest" description="Disordered" evidence="1">
    <location>
        <begin position="341"/>
        <end position="417"/>
    </location>
</feature>
<proteinExistence type="predicted"/>
<reference evidence="2" key="1">
    <citation type="journal article" date="2021" name="Proc. Natl. Acad. Sci. U.S.A.">
        <title>Three genomes in the algal genus Volvox reveal the fate of a haploid sex-determining region after a transition to homothallism.</title>
        <authorList>
            <person name="Yamamoto K."/>
            <person name="Hamaji T."/>
            <person name="Kawai-Toyooka H."/>
            <person name="Matsuzaki R."/>
            <person name="Takahashi F."/>
            <person name="Nishimura Y."/>
            <person name="Kawachi M."/>
            <person name="Noguchi H."/>
            <person name="Minakuchi Y."/>
            <person name="Umen J.G."/>
            <person name="Toyoda A."/>
            <person name="Nozaki H."/>
        </authorList>
    </citation>
    <scope>NUCLEOTIDE SEQUENCE</scope>
    <source>
        <strain evidence="3">NIES-3785</strain>
        <strain evidence="2">NIES-3786</strain>
    </source>
</reference>
<dbReference type="EMBL" id="BNCP01000004">
    <property type="protein sequence ID" value="GIL73278.1"/>
    <property type="molecule type" value="Genomic_DNA"/>
</dbReference>
<feature type="compositionally biased region" description="Gly residues" evidence="1">
    <location>
        <begin position="343"/>
        <end position="372"/>
    </location>
</feature>
<feature type="compositionally biased region" description="Acidic residues" evidence="1">
    <location>
        <begin position="83"/>
        <end position="94"/>
    </location>
</feature>
<gene>
    <name evidence="2" type="ORF">Vretifemale_3496</name>
    <name evidence="3" type="ORF">Vretimale_4869</name>
</gene>
<feature type="compositionally biased region" description="Polar residues" evidence="1">
    <location>
        <begin position="639"/>
        <end position="655"/>
    </location>
</feature>
<protein>
    <submittedName>
        <fullName evidence="2">Uncharacterized protein</fullName>
    </submittedName>
</protein>
<evidence type="ECO:0000313" key="3">
    <source>
        <dbReference type="EMBL" id="GIL99731.1"/>
    </source>
</evidence>
<sequence>MPNRLPQLPNPVMQLDDALGSPRHQLHFIYKPKDARKIQSLDPVFTLEDLRRTGVVGSRDIQSYLAYPGLSPNFLNEPPGGTSDDDHDDDDDGGSDGRSASSTGKAHGRAPQRSPSPEQGPGRIDPLRYSATTAARAMLMHEKPSVVERMEKGVAACAVLRDNRRFRLFSLGVFQPGVNDVRTRSMHRVELHKHLSSTNLRAPQPDKEVRSAVHNDTVGARLERMYHRVLRSVDESAPSSPPLGSGAGAGYGLTGGLGGATLGSSTGGGARRQSPSGMAPGAMLARSASLVRRGPGEGEGRSGQGQQHQPVAGAAGGQELTRGPVLGRSASIVQRLNVAPAASGGGTGPGTGSGGAIGNGGATGSGGGGGAGPRSMFSTVPSIGRSGSGPTQQQQQQQNQGQLPTQPPGSPSGNAQSADYWMRVTLPPEVIEAQLRHLAASTEANLKAYHDKVAIAQDDLLRSNGLNTDALGLPAEHVEQSLKVKLGQIKEDTTVNNFNYSSLSREAVLASQLGLASKQLLTATTLPQFIRAALDHVQQHSGELAQLKSTQQQPEEGMDRRRRSVHRRARTKNSTATSIPPLGQPLPGGRIDGDGDSARTLCSEPTNTTTGDGDGTSGPDGNGTLDGSHESGVWPSYASIKQRTPSAGGQLTGASSGADMGPSRQDSIGGQSQTQSQGHATEDAEAAHLEHLRRHASPDSAAREPRWSPPVPMLAGNARAHTAPQPMQTYQAASQPARRVGTFIDEEWMNNFRTELLAVEESNPVGPPDGLLPLPPLPPTNMDAGTYVRCRLERLWSLLGIPPPQQLDFVLAFTGRDKALQFARNLELWEQAAVAVLGRETQVEALVAAQREIERSRADMLSLSTVQALCIRVLRQTRWVEELSDRLRTASGWALSFHGKPYPGTEAITSTHLLAFMEQLRQVTQITGLRP</sequence>